<proteinExistence type="predicted"/>
<accession>A0A7G9G4F3</accession>
<dbReference type="KEGG" id="qdo:H9Q78_00490"/>
<evidence type="ECO:0000313" key="1">
    <source>
        <dbReference type="EMBL" id="QNM05685.1"/>
    </source>
</evidence>
<dbReference type="GO" id="GO:0016990">
    <property type="term" value="F:arginine deiminase activity"/>
    <property type="evidence" value="ECO:0007669"/>
    <property type="project" value="TreeGrafter"/>
</dbReference>
<protein>
    <submittedName>
        <fullName evidence="1">Amidinotransferase</fullName>
    </submittedName>
</protein>
<dbReference type="Pfam" id="PF19420">
    <property type="entry name" value="DDAH_eukar"/>
    <property type="match status" value="1"/>
</dbReference>
<dbReference type="PANTHER" id="PTHR47271:SF2">
    <property type="entry name" value="ARGININE DEIMINASE"/>
    <property type="match status" value="1"/>
</dbReference>
<name>A0A7G9G4F3_9FIRM</name>
<keyword evidence="1" id="KW-0808">Transferase</keyword>
<gene>
    <name evidence="1" type="ORF">H9Q78_00490</name>
</gene>
<reference evidence="1 2" key="1">
    <citation type="submission" date="2020-08" db="EMBL/GenBank/DDBJ databases">
        <authorList>
            <person name="Liu C."/>
            <person name="Sun Q."/>
        </authorList>
    </citation>
    <scope>NUCLEOTIDE SEQUENCE [LARGE SCALE GENOMIC DNA]</scope>
    <source>
        <strain evidence="1 2">NSJ-38</strain>
    </source>
</reference>
<dbReference type="Gene3D" id="3.75.10.10">
    <property type="entry name" value="L-arginine/glycine Amidinotransferase, Chain A"/>
    <property type="match status" value="1"/>
</dbReference>
<dbReference type="PANTHER" id="PTHR47271">
    <property type="entry name" value="ARGININE DEIMINASE"/>
    <property type="match status" value="1"/>
</dbReference>
<sequence>MYGITEGSFRDDMPRLYGDWGVDSEIGKLRAVLMRRAGREIEGIEDPKAMAMKENWDPEKVRYQQDVLADIYRNNGVAVHYIEEMGDAYPNGIYARDLVLMTPEGAVVARPAAECRVGEEVYAARQLSKLGVPIIKTIHGTGIFDGACLLWMDAETCMLGYGLRCNQSGMEQIEAELKAMGVKHVIKVEIPRGMAHLDSFMAFVDYRTALVLRMAAPNTVYTELEKRDFNIVDIPDLGEFAGFCQNLVALEPGKIVMPTGCPKTVAALEKAGVEVIQTDVSEVMKGNGAIHCMTAFLKRDSVPLYLPE</sequence>
<dbReference type="RefSeq" id="WP_249302898.1">
    <property type="nucleotide sequence ID" value="NZ_CP060634.1"/>
</dbReference>
<keyword evidence="2" id="KW-1185">Reference proteome</keyword>
<dbReference type="AlphaFoldDB" id="A0A7G9G4F3"/>
<dbReference type="Proteomes" id="UP000515823">
    <property type="component" value="Chromosome"/>
</dbReference>
<evidence type="ECO:0000313" key="2">
    <source>
        <dbReference type="Proteomes" id="UP000515823"/>
    </source>
</evidence>
<dbReference type="EMBL" id="CP060634">
    <property type="protein sequence ID" value="QNM05685.1"/>
    <property type="molecule type" value="Genomic_DNA"/>
</dbReference>
<dbReference type="GO" id="GO:0016740">
    <property type="term" value="F:transferase activity"/>
    <property type="evidence" value="ECO:0007669"/>
    <property type="project" value="UniProtKB-KW"/>
</dbReference>
<organism evidence="1 2">
    <name type="scientific">Qiania dongpingensis</name>
    <dbReference type="NCBI Taxonomy" id="2763669"/>
    <lineage>
        <taxon>Bacteria</taxon>
        <taxon>Bacillati</taxon>
        <taxon>Bacillota</taxon>
        <taxon>Clostridia</taxon>
        <taxon>Lachnospirales</taxon>
        <taxon>Lachnospiraceae</taxon>
        <taxon>Qiania</taxon>
    </lineage>
</organism>
<dbReference type="GO" id="GO:0019546">
    <property type="term" value="P:L-arginine deiminase pathway"/>
    <property type="evidence" value="ECO:0007669"/>
    <property type="project" value="TreeGrafter"/>
</dbReference>
<dbReference type="SUPFAM" id="SSF55909">
    <property type="entry name" value="Pentein"/>
    <property type="match status" value="1"/>
</dbReference>